<evidence type="ECO:0000313" key="13">
    <source>
        <dbReference type="EMBL" id="KAH7267271.1"/>
    </source>
</evidence>
<comment type="catalytic activity">
    <reaction evidence="8">
        <text>L-seryl-[protein] + ATP = O-phospho-L-seryl-[protein] + ADP + H(+)</text>
        <dbReference type="Rhea" id="RHEA:17989"/>
        <dbReference type="Rhea" id="RHEA-COMP:9863"/>
        <dbReference type="Rhea" id="RHEA-COMP:11604"/>
        <dbReference type="ChEBI" id="CHEBI:15378"/>
        <dbReference type="ChEBI" id="CHEBI:29999"/>
        <dbReference type="ChEBI" id="CHEBI:30616"/>
        <dbReference type="ChEBI" id="CHEBI:83421"/>
        <dbReference type="ChEBI" id="CHEBI:456216"/>
        <dbReference type="EC" id="2.7.11.1"/>
    </reaction>
</comment>
<dbReference type="SMART" id="SM00220">
    <property type="entry name" value="S_TKc"/>
    <property type="match status" value="1"/>
</dbReference>
<evidence type="ECO:0000256" key="1">
    <source>
        <dbReference type="ARBA" id="ARBA00012513"/>
    </source>
</evidence>
<dbReference type="Pfam" id="PF00069">
    <property type="entry name" value="Pkinase"/>
    <property type="match status" value="2"/>
</dbReference>
<dbReference type="FunFam" id="3.30.200.20:FF:000374">
    <property type="entry name" value="Serine/threonine protein kinase"/>
    <property type="match status" value="1"/>
</dbReference>
<dbReference type="PROSITE" id="PS50011">
    <property type="entry name" value="PROTEIN_KINASE_DOM"/>
    <property type="match status" value="1"/>
</dbReference>
<feature type="region of interest" description="Disordered" evidence="11">
    <location>
        <begin position="334"/>
        <end position="360"/>
    </location>
</feature>
<evidence type="ECO:0000256" key="8">
    <source>
        <dbReference type="ARBA" id="ARBA00048679"/>
    </source>
</evidence>
<dbReference type="EMBL" id="JAGMUX010000002">
    <property type="protein sequence ID" value="KAH7267271.1"/>
    <property type="molecule type" value="Genomic_DNA"/>
</dbReference>
<dbReference type="AlphaFoldDB" id="A0A9P9KRM1"/>
<feature type="domain" description="Protein kinase" evidence="12">
    <location>
        <begin position="32"/>
        <end position="394"/>
    </location>
</feature>
<dbReference type="GO" id="GO:0006624">
    <property type="term" value="P:vacuolar protein processing"/>
    <property type="evidence" value="ECO:0007669"/>
    <property type="project" value="TreeGrafter"/>
</dbReference>
<dbReference type="GO" id="GO:0005524">
    <property type="term" value="F:ATP binding"/>
    <property type="evidence" value="ECO:0007669"/>
    <property type="project" value="UniProtKB-UniRule"/>
</dbReference>
<dbReference type="PANTHER" id="PTHR45998:SF2">
    <property type="entry name" value="SERINE_THREONINE-PROTEIN KINASE 16"/>
    <property type="match status" value="1"/>
</dbReference>
<keyword evidence="2 10" id="KW-0723">Serine/threonine-protein kinase</keyword>
<keyword evidence="6 9" id="KW-0067">ATP-binding</keyword>
<comment type="caution">
    <text evidence="13">The sequence shown here is derived from an EMBL/GenBank/DDBJ whole genome shotgun (WGS) entry which is preliminary data.</text>
</comment>
<protein>
    <recommendedName>
        <fullName evidence="1">non-specific serine/threonine protein kinase</fullName>
        <ecNumber evidence="1">2.7.11.1</ecNumber>
    </recommendedName>
</protein>
<dbReference type="EC" id="2.7.11.1" evidence="1"/>
<dbReference type="InterPro" id="IPR011009">
    <property type="entry name" value="Kinase-like_dom_sf"/>
</dbReference>
<feature type="region of interest" description="Disordered" evidence="11">
    <location>
        <begin position="169"/>
        <end position="212"/>
    </location>
</feature>
<dbReference type="InterPro" id="IPR052239">
    <property type="entry name" value="Ser/Thr-specific_kinases"/>
</dbReference>
<evidence type="ECO:0000256" key="6">
    <source>
        <dbReference type="ARBA" id="ARBA00022840"/>
    </source>
</evidence>
<dbReference type="PROSITE" id="PS00108">
    <property type="entry name" value="PROTEIN_KINASE_ST"/>
    <property type="match status" value="1"/>
</dbReference>
<keyword evidence="3" id="KW-0808">Transferase</keyword>
<evidence type="ECO:0000256" key="10">
    <source>
        <dbReference type="RuleBase" id="RU000304"/>
    </source>
</evidence>
<evidence type="ECO:0000256" key="11">
    <source>
        <dbReference type="SAM" id="MobiDB-lite"/>
    </source>
</evidence>
<reference evidence="13" key="1">
    <citation type="journal article" date="2021" name="Nat. Commun.">
        <title>Genetic determinants of endophytism in the Arabidopsis root mycobiome.</title>
        <authorList>
            <person name="Mesny F."/>
            <person name="Miyauchi S."/>
            <person name="Thiergart T."/>
            <person name="Pickel B."/>
            <person name="Atanasova L."/>
            <person name="Karlsson M."/>
            <person name="Huettel B."/>
            <person name="Barry K.W."/>
            <person name="Haridas S."/>
            <person name="Chen C."/>
            <person name="Bauer D."/>
            <person name="Andreopoulos W."/>
            <person name="Pangilinan J."/>
            <person name="LaButti K."/>
            <person name="Riley R."/>
            <person name="Lipzen A."/>
            <person name="Clum A."/>
            <person name="Drula E."/>
            <person name="Henrissat B."/>
            <person name="Kohler A."/>
            <person name="Grigoriev I.V."/>
            <person name="Martin F.M."/>
            <person name="Hacquard S."/>
        </authorList>
    </citation>
    <scope>NUCLEOTIDE SEQUENCE</scope>
    <source>
        <strain evidence="13">MPI-CAGE-AT-0023</strain>
    </source>
</reference>
<dbReference type="FunFam" id="1.10.510.10:FF:000550">
    <property type="entry name" value="Serine/threonine kinase 16"/>
    <property type="match status" value="1"/>
</dbReference>
<dbReference type="PROSITE" id="PS00107">
    <property type="entry name" value="PROTEIN_KINASE_ATP"/>
    <property type="match status" value="1"/>
</dbReference>
<dbReference type="GeneID" id="70221574"/>
<keyword evidence="4 9" id="KW-0547">Nucleotide-binding</keyword>
<dbReference type="GO" id="GO:0005773">
    <property type="term" value="C:vacuole"/>
    <property type="evidence" value="ECO:0007669"/>
    <property type="project" value="GOC"/>
</dbReference>
<dbReference type="OrthoDB" id="248923at2759"/>
<proteinExistence type="inferred from homology"/>
<dbReference type="InterPro" id="IPR000719">
    <property type="entry name" value="Prot_kinase_dom"/>
</dbReference>
<dbReference type="InterPro" id="IPR017441">
    <property type="entry name" value="Protein_kinase_ATP_BS"/>
</dbReference>
<comment type="similarity">
    <text evidence="10">Belongs to the protein kinase superfamily.</text>
</comment>
<dbReference type="Proteomes" id="UP000720189">
    <property type="component" value="Unassembled WGS sequence"/>
</dbReference>
<dbReference type="GO" id="GO:0032889">
    <property type="term" value="P:regulation of vacuole fusion, non-autophagic"/>
    <property type="evidence" value="ECO:0007669"/>
    <property type="project" value="TreeGrafter"/>
</dbReference>
<feature type="binding site" evidence="9">
    <location>
        <position position="61"/>
    </location>
    <ligand>
        <name>ATP</name>
        <dbReference type="ChEBI" id="CHEBI:30616"/>
    </ligand>
</feature>
<dbReference type="PANTHER" id="PTHR45998">
    <property type="entry name" value="SERINE/THREONINE-PROTEIN KINASE 16"/>
    <property type="match status" value="1"/>
</dbReference>
<sequence length="402" mass="45235">MAQVLLDLFYSFGNCLNCFPGNPNLKINNRSFKILRLLGEGGFSYVYLVEDTSTHELFALKKIRCPFGAESVQQAMREVDAYRLFSHVPTIISAVDHSVATERGADEATKTVYVLLPYYKRGNLQDMINANLVNHDRFPERRLMLLFLGVCKALRAMHDYKPAVERMHMGREEDELNHGERNNTRGKRTEEEEEGEQERGLLEEENQVSGGRSIQHYAHRDIKPGNIMIDDSGSTPILMDLGSVAPSPIPVTSQSLALQIQDTAAEHSTMPYRAPELFDVQTGMVIDTKVDIWSMGCTLYACLVGKSPFEMRSDETGGTLSLCVLGGDWRFPDEGPAGVKRSNSMRPQQGQQQQQAPAVEISEPIREVVRKCLRVEPAERPDIHELIEMVEEVIEELPDDSH</sequence>
<dbReference type="Gene3D" id="1.10.510.10">
    <property type="entry name" value="Transferase(Phosphotransferase) domain 1"/>
    <property type="match status" value="1"/>
</dbReference>
<evidence type="ECO:0000256" key="3">
    <source>
        <dbReference type="ARBA" id="ARBA00022679"/>
    </source>
</evidence>
<comment type="catalytic activity">
    <reaction evidence="7">
        <text>L-threonyl-[protein] + ATP = O-phospho-L-threonyl-[protein] + ADP + H(+)</text>
        <dbReference type="Rhea" id="RHEA:46608"/>
        <dbReference type="Rhea" id="RHEA-COMP:11060"/>
        <dbReference type="Rhea" id="RHEA-COMP:11605"/>
        <dbReference type="ChEBI" id="CHEBI:15378"/>
        <dbReference type="ChEBI" id="CHEBI:30013"/>
        <dbReference type="ChEBI" id="CHEBI:30616"/>
        <dbReference type="ChEBI" id="CHEBI:61977"/>
        <dbReference type="ChEBI" id="CHEBI:456216"/>
        <dbReference type="EC" id="2.7.11.1"/>
    </reaction>
</comment>
<evidence type="ECO:0000256" key="2">
    <source>
        <dbReference type="ARBA" id="ARBA00022527"/>
    </source>
</evidence>
<dbReference type="SUPFAM" id="SSF56112">
    <property type="entry name" value="Protein kinase-like (PK-like)"/>
    <property type="match status" value="1"/>
</dbReference>
<name>A0A9P9KRM1_FUSRE</name>
<dbReference type="InterPro" id="IPR008271">
    <property type="entry name" value="Ser/Thr_kinase_AS"/>
</dbReference>
<dbReference type="Gene3D" id="3.30.200.20">
    <property type="entry name" value="Phosphorylase Kinase, domain 1"/>
    <property type="match status" value="1"/>
</dbReference>
<evidence type="ECO:0000256" key="7">
    <source>
        <dbReference type="ARBA" id="ARBA00047899"/>
    </source>
</evidence>
<evidence type="ECO:0000256" key="5">
    <source>
        <dbReference type="ARBA" id="ARBA00022777"/>
    </source>
</evidence>
<evidence type="ECO:0000259" key="12">
    <source>
        <dbReference type="PROSITE" id="PS50011"/>
    </source>
</evidence>
<dbReference type="GO" id="GO:0004674">
    <property type="term" value="F:protein serine/threonine kinase activity"/>
    <property type="evidence" value="ECO:0007669"/>
    <property type="project" value="UniProtKB-KW"/>
</dbReference>
<feature type="compositionally biased region" description="Basic and acidic residues" evidence="11">
    <location>
        <begin position="169"/>
        <end position="190"/>
    </location>
</feature>
<dbReference type="RefSeq" id="XP_046055090.1">
    <property type="nucleotide sequence ID" value="XM_046191620.1"/>
</dbReference>
<evidence type="ECO:0000256" key="9">
    <source>
        <dbReference type="PROSITE-ProRule" id="PRU10141"/>
    </source>
</evidence>
<evidence type="ECO:0000256" key="4">
    <source>
        <dbReference type="ARBA" id="ARBA00022741"/>
    </source>
</evidence>
<keyword evidence="14" id="KW-1185">Reference proteome</keyword>
<organism evidence="13 14">
    <name type="scientific">Fusarium redolens</name>
    <dbReference type="NCBI Taxonomy" id="48865"/>
    <lineage>
        <taxon>Eukaryota</taxon>
        <taxon>Fungi</taxon>
        <taxon>Dikarya</taxon>
        <taxon>Ascomycota</taxon>
        <taxon>Pezizomycotina</taxon>
        <taxon>Sordariomycetes</taxon>
        <taxon>Hypocreomycetidae</taxon>
        <taxon>Hypocreales</taxon>
        <taxon>Nectriaceae</taxon>
        <taxon>Fusarium</taxon>
        <taxon>Fusarium redolens species complex</taxon>
    </lineage>
</organism>
<evidence type="ECO:0000313" key="14">
    <source>
        <dbReference type="Proteomes" id="UP000720189"/>
    </source>
</evidence>
<gene>
    <name evidence="13" type="ORF">BKA55DRAFT_555029</name>
</gene>
<accession>A0A9P9KRM1</accession>
<dbReference type="GO" id="GO:0005794">
    <property type="term" value="C:Golgi apparatus"/>
    <property type="evidence" value="ECO:0007669"/>
    <property type="project" value="TreeGrafter"/>
</dbReference>
<keyword evidence="5 13" id="KW-0418">Kinase</keyword>